<dbReference type="Gene3D" id="6.10.250.1770">
    <property type="match status" value="1"/>
</dbReference>
<dbReference type="OrthoDB" id="5390at2759"/>
<feature type="region of interest" description="Disordered" evidence="3">
    <location>
        <begin position="1"/>
        <end position="32"/>
    </location>
</feature>
<dbReference type="InterPro" id="IPR040446">
    <property type="entry name" value="RRP7"/>
</dbReference>
<comment type="similarity">
    <text evidence="1">Belongs to the RRP7 family.</text>
</comment>
<feature type="compositionally biased region" description="Low complexity" evidence="3">
    <location>
        <begin position="1"/>
        <end position="26"/>
    </location>
</feature>
<accession>A0A316U8C2</accession>
<reference evidence="5 6" key="1">
    <citation type="journal article" date="2018" name="Mol. Biol. Evol.">
        <title>Broad Genomic Sampling Reveals a Smut Pathogenic Ancestry of the Fungal Clade Ustilaginomycotina.</title>
        <authorList>
            <person name="Kijpornyongpan T."/>
            <person name="Mondo S.J."/>
            <person name="Barry K."/>
            <person name="Sandor L."/>
            <person name="Lee J."/>
            <person name="Lipzen A."/>
            <person name="Pangilinan J."/>
            <person name="LaButti K."/>
            <person name="Hainaut M."/>
            <person name="Henrissat B."/>
            <person name="Grigoriev I.V."/>
            <person name="Spatafora J.W."/>
            <person name="Aime M.C."/>
        </authorList>
    </citation>
    <scope>NUCLEOTIDE SEQUENCE [LARGE SCALE GENOMIC DNA]</scope>
    <source>
        <strain evidence="5 6">MCA 4718</strain>
    </source>
</reference>
<dbReference type="PANTHER" id="PTHR13191:SF0">
    <property type="entry name" value="RIBOSOMAL RNA-PROCESSING PROTEIN 7 HOMOLOG A-RELATED"/>
    <property type="match status" value="1"/>
</dbReference>
<feature type="compositionally biased region" description="Basic and acidic residues" evidence="3">
    <location>
        <begin position="442"/>
        <end position="455"/>
    </location>
</feature>
<dbReference type="SUPFAM" id="SSF54928">
    <property type="entry name" value="RNA-binding domain, RBD"/>
    <property type="match status" value="1"/>
</dbReference>
<organism evidence="5 6">
    <name type="scientific">Pseudomicrostroma glucosiphilum</name>
    <dbReference type="NCBI Taxonomy" id="1684307"/>
    <lineage>
        <taxon>Eukaryota</taxon>
        <taxon>Fungi</taxon>
        <taxon>Dikarya</taxon>
        <taxon>Basidiomycota</taxon>
        <taxon>Ustilaginomycotina</taxon>
        <taxon>Exobasidiomycetes</taxon>
        <taxon>Microstromatales</taxon>
        <taxon>Microstromatales incertae sedis</taxon>
        <taxon>Pseudomicrostroma</taxon>
    </lineage>
</organism>
<dbReference type="Proteomes" id="UP000245942">
    <property type="component" value="Unassembled WGS sequence"/>
</dbReference>
<evidence type="ECO:0000313" key="6">
    <source>
        <dbReference type="Proteomes" id="UP000245942"/>
    </source>
</evidence>
<gene>
    <name evidence="5" type="ORF">BCV69DRAFT_284376</name>
</gene>
<dbReference type="GeneID" id="37014751"/>
<dbReference type="Pfam" id="PF12923">
    <property type="entry name" value="RRP7"/>
    <property type="match status" value="1"/>
</dbReference>
<protein>
    <recommendedName>
        <fullName evidence="4">RRM domain-containing protein</fullName>
    </recommendedName>
</protein>
<evidence type="ECO:0000313" key="5">
    <source>
        <dbReference type="EMBL" id="PWN19225.1"/>
    </source>
</evidence>
<feature type="region of interest" description="Disordered" evidence="3">
    <location>
        <begin position="374"/>
        <end position="396"/>
    </location>
</feature>
<name>A0A316U8C2_9BASI</name>
<dbReference type="GO" id="GO:0034456">
    <property type="term" value="C:UTP-C complex"/>
    <property type="evidence" value="ECO:0007669"/>
    <property type="project" value="TreeGrafter"/>
</dbReference>
<feature type="region of interest" description="Disordered" evidence="3">
    <location>
        <begin position="113"/>
        <end position="188"/>
    </location>
</feature>
<keyword evidence="2" id="KW-0694">RNA-binding</keyword>
<dbReference type="InterPro" id="IPR000504">
    <property type="entry name" value="RRM_dom"/>
</dbReference>
<dbReference type="InterPro" id="IPR035979">
    <property type="entry name" value="RBD_domain_sf"/>
</dbReference>
<feature type="region of interest" description="Disordered" evidence="3">
    <location>
        <begin position="241"/>
        <end position="276"/>
    </location>
</feature>
<feature type="compositionally biased region" description="Acidic residues" evidence="3">
    <location>
        <begin position="247"/>
        <end position="257"/>
    </location>
</feature>
<sequence length="467" mass="50595">MARTKTQQSPASASKASTSKLPAAAPQQPRTIAGFHILPLSIPTSSVASSSSSSSSSPTQHYLYLRPHEVTSSKDTLPKGRTLFLVNLPVDTTEGHLRSLFEKAGRVEEVRFRRRRGGSSTREQELDALTAGEGSEDDDNEEGADGMALDGAAAASKTAMTAAEEKKAKYKNTKKPTGPQAPALHSLPLLDPRKDAVFLETGSSAHVVFLEETSVKRALALSAEGKPRKWVDPQVQLLRSAQKEAQGNDDEGGEEDGYGARRKSRPSTAREAKLASVVQKPPAPTGLAYFLQSYDSHHPSLAEVKRHADSVVKRYTFFRSHPQLDPERQSSSGGLGARVGEGGIKIASYGPGGEPLDEDGFTIVLPGGKYGKSLGAPGTAGEGGVDQPSSSSVRFARQSQMDMAALALKARKQEQASEGLEDFYRFQNRERRKEKLAEMRRQFEEDREKVEEMKKKGGAGSRRFKPY</sequence>
<evidence type="ECO:0000256" key="1">
    <source>
        <dbReference type="ARBA" id="ARBA00006110"/>
    </source>
</evidence>
<dbReference type="InterPro" id="IPR040447">
    <property type="entry name" value="RRM_Rrp7"/>
</dbReference>
<proteinExistence type="inferred from homology"/>
<dbReference type="InterPro" id="IPR012677">
    <property type="entry name" value="Nucleotide-bd_a/b_plait_sf"/>
</dbReference>
<evidence type="ECO:0000256" key="3">
    <source>
        <dbReference type="SAM" id="MobiDB-lite"/>
    </source>
</evidence>
<dbReference type="STRING" id="1684307.A0A316U8C2"/>
<dbReference type="GO" id="GO:0032545">
    <property type="term" value="C:CURI complex"/>
    <property type="evidence" value="ECO:0007669"/>
    <property type="project" value="TreeGrafter"/>
</dbReference>
<dbReference type="InterPro" id="IPR024326">
    <property type="entry name" value="RRP7_C"/>
</dbReference>
<dbReference type="PROSITE" id="PS50102">
    <property type="entry name" value="RRM"/>
    <property type="match status" value="1"/>
</dbReference>
<dbReference type="EMBL" id="KZ819332">
    <property type="protein sequence ID" value="PWN19225.1"/>
    <property type="molecule type" value="Genomic_DNA"/>
</dbReference>
<feature type="region of interest" description="Disordered" evidence="3">
    <location>
        <begin position="442"/>
        <end position="467"/>
    </location>
</feature>
<feature type="compositionally biased region" description="Acidic residues" evidence="3">
    <location>
        <begin position="134"/>
        <end position="144"/>
    </location>
</feature>
<dbReference type="GO" id="GO:0000028">
    <property type="term" value="P:ribosomal small subunit assembly"/>
    <property type="evidence" value="ECO:0007669"/>
    <property type="project" value="TreeGrafter"/>
</dbReference>
<dbReference type="GO" id="GO:0003723">
    <property type="term" value="F:RNA binding"/>
    <property type="evidence" value="ECO:0007669"/>
    <property type="project" value="UniProtKB-UniRule"/>
</dbReference>
<evidence type="ECO:0000256" key="2">
    <source>
        <dbReference type="PROSITE-ProRule" id="PRU00176"/>
    </source>
</evidence>
<keyword evidence="6" id="KW-1185">Reference proteome</keyword>
<dbReference type="PANTHER" id="PTHR13191">
    <property type="entry name" value="RIBOSOMAL RNA PROCESSING PROTEIN 7-RELATED"/>
    <property type="match status" value="1"/>
</dbReference>
<dbReference type="GO" id="GO:0006364">
    <property type="term" value="P:rRNA processing"/>
    <property type="evidence" value="ECO:0007669"/>
    <property type="project" value="TreeGrafter"/>
</dbReference>
<dbReference type="Pfam" id="PF17799">
    <property type="entry name" value="RRM_Rrp7"/>
    <property type="match status" value="1"/>
</dbReference>
<dbReference type="Gene3D" id="3.30.70.330">
    <property type="match status" value="1"/>
</dbReference>
<dbReference type="RefSeq" id="XP_025346385.1">
    <property type="nucleotide sequence ID" value="XM_025493017.1"/>
</dbReference>
<feature type="domain" description="RRM" evidence="4">
    <location>
        <begin position="81"/>
        <end position="161"/>
    </location>
</feature>
<feature type="compositionally biased region" description="Low complexity" evidence="3">
    <location>
        <begin position="145"/>
        <end position="162"/>
    </location>
</feature>
<evidence type="ECO:0000259" key="4">
    <source>
        <dbReference type="PROSITE" id="PS50102"/>
    </source>
</evidence>
<dbReference type="AlphaFoldDB" id="A0A316U8C2"/>
<feature type="compositionally biased region" description="Polar residues" evidence="3">
    <location>
        <begin position="387"/>
        <end position="396"/>
    </location>
</feature>